<dbReference type="SUPFAM" id="SSF50249">
    <property type="entry name" value="Nucleic acid-binding proteins"/>
    <property type="match status" value="1"/>
</dbReference>
<gene>
    <name evidence="2" type="ORF">AG4045_003089</name>
</gene>
<dbReference type="EMBL" id="WRXP01003306">
    <property type="protein sequence ID" value="KAF1001659.1"/>
    <property type="molecule type" value="Genomic_DNA"/>
</dbReference>
<comment type="caution">
    <text evidence="2">The sequence shown here is derived from an EMBL/GenBank/DDBJ whole genome shotgun (WGS) entry which is preliminary data.</text>
</comment>
<evidence type="ECO:0000313" key="2">
    <source>
        <dbReference type="EMBL" id="KAF1001659.1"/>
    </source>
</evidence>
<dbReference type="Gene3D" id="2.40.50.140">
    <property type="entry name" value="Nucleic acid-binding proteins"/>
    <property type="match status" value="1"/>
</dbReference>
<evidence type="ECO:0000313" key="3">
    <source>
        <dbReference type="Proteomes" id="UP000593563"/>
    </source>
</evidence>
<reference evidence="2" key="1">
    <citation type="submission" date="2020-01" db="EMBL/GenBank/DDBJ databases">
        <title>The Celery Genome Sequence Reveals Sequential Paleo-tetraploidization, Resistance Gene Elimination, Karyotype Evolution, and Functional Innovation in Apiales.</title>
        <authorList>
            <person name="Song X."/>
        </authorList>
    </citation>
    <scope>NUCLEOTIDE SEQUENCE</scope>
    <source>
        <tissue evidence="2">Leaf</tissue>
    </source>
</reference>
<keyword evidence="3" id="KW-1185">Reference proteome</keyword>
<dbReference type="Pfam" id="PF02721">
    <property type="entry name" value="DUF223"/>
    <property type="match status" value="1"/>
</dbReference>
<protein>
    <recommendedName>
        <fullName evidence="1">Replication protein A 70 kDa DNA-binding subunit B/D first OB fold domain-containing protein</fullName>
    </recommendedName>
</protein>
<proteinExistence type="predicted"/>
<accession>A0A6L5B7F4</accession>
<dbReference type="InterPro" id="IPR003871">
    <property type="entry name" value="RFA1B/D_OB_1st"/>
</dbReference>
<dbReference type="Proteomes" id="UP000593563">
    <property type="component" value="Unassembled WGS sequence"/>
</dbReference>
<name>A0A6L5B7F4_APIGR</name>
<organism evidence="2 3">
    <name type="scientific">Apium graveolens</name>
    <name type="common">Celery</name>
    <dbReference type="NCBI Taxonomy" id="4045"/>
    <lineage>
        <taxon>Eukaryota</taxon>
        <taxon>Viridiplantae</taxon>
        <taxon>Streptophyta</taxon>
        <taxon>Embryophyta</taxon>
        <taxon>Tracheophyta</taxon>
        <taxon>Spermatophyta</taxon>
        <taxon>Magnoliopsida</taxon>
        <taxon>eudicotyledons</taxon>
        <taxon>Gunneridae</taxon>
        <taxon>Pentapetalae</taxon>
        <taxon>asterids</taxon>
        <taxon>campanulids</taxon>
        <taxon>Apiales</taxon>
        <taxon>Apiaceae</taxon>
        <taxon>Apioideae</taxon>
        <taxon>apioid superclade</taxon>
        <taxon>Apieae</taxon>
        <taxon>Apium</taxon>
    </lineage>
</organism>
<dbReference type="AlphaFoldDB" id="A0A6L5B7F4"/>
<sequence>MDYHSLDELNTCSLEKWTVRVKVARRREEYNPENNEIIVLNLILIDQYNLHIHAWMNHEMYIKLGGLLFPGPVYIMQDFVVQAFTGSNRCFKKDNHIIMTEQCIVMKVDNSCCNIPDNIFVFDNLKNIDNIGLKNSALVGKLFD</sequence>
<feature type="domain" description="Replication protein A 70 kDa DNA-binding subunit B/D first OB fold" evidence="1">
    <location>
        <begin position="3"/>
        <end position="107"/>
    </location>
</feature>
<evidence type="ECO:0000259" key="1">
    <source>
        <dbReference type="Pfam" id="PF02721"/>
    </source>
</evidence>
<dbReference type="InterPro" id="IPR012340">
    <property type="entry name" value="NA-bd_OB-fold"/>
</dbReference>